<keyword evidence="7" id="KW-0046">Antibiotic resistance</keyword>
<dbReference type="EMBL" id="CM000913">
    <property type="protein sequence ID" value="EFG05496.1"/>
    <property type="molecule type" value="Genomic_DNA"/>
</dbReference>
<dbReference type="PANTHER" id="PTHR42718">
    <property type="entry name" value="MAJOR FACILITATOR SUPERFAMILY MULTIDRUG TRANSPORTER MFSC"/>
    <property type="match status" value="1"/>
</dbReference>
<dbReference type="Gene3D" id="1.20.1720.10">
    <property type="entry name" value="Multidrug resistance protein D"/>
    <property type="match status" value="1"/>
</dbReference>
<dbReference type="Proteomes" id="UP000002357">
    <property type="component" value="Chromosome"/>
</dbReference>
<proteinExistence type="predicted"/>
<dbReference type="OrthoDB" id="4080117at2"/>
<evidence type="ECO:0000256" key="9">
    <source>
        <dbReference type="SAM" id="Phobius"/>
    </source>
</evidence>
<feature type="domain" description="Major facilitator superfamily (MFS) profile" evidence="10">
    <location>
        <begin position="1"/>
        <end position="166"/>
    </location>
</feature>
<feature type="compositionally biased region" description="Basic and acidic residues" evidence="8">
    <location>
        <begin position="151"/>
        <end position="166"/>
    </location>
</feature>
<organism evidence="11 12">
    <name type="scientific">Streptomyces clavuligerus</name>
    <dbReference type="NCBI Taxonomy" id="1901"/>
    <lineage>
        <taxon>Bacteria</taxon>
        <taxon>Bacillati</taxon>
        <taxon>Actinomycetota</taxon>
        <taxon>Actinomycetes</taxon>
        <taxon>Kitasatosporales</taxon>
        <taxon>Streptomycetaceae</taxon>
        <taxon>Streptomyces</taxon>
    </lineage>
</organism>
<comment type="subcellular location">
    <subcellularLocation>
        <location evidence="1">Cell membrane</location>
        <topology evidence="1">Multi-pass membrane protein</topology>
    </subcellularLocation>
</comment>
<evidence type="ECO:0000256" key="7">
    <source>
        <dbReference type="ARBA" id="ARBA00023251"/>
    </source>
</evidence>
<dbReference type="Pfam" id="PF07690">
    <property type="entry name" value="MFS_1"/>
    <property type="match status" value="1"/>
</dbReference>
<dbReference type="GO" id="GO:0022857">
    <property type="term" value="F:transmembrane transporter activity"/>
    <property type="evidence" value="ECO:0007669"/>
    <property type="project" value="InterPro"/>
</dbReference>
<name>E2Q8G4_STRCL</name>
<evidence type="ECO:0000256" key="4">
    <source>
        <dbReference type="ARBA" id="ARBA00022692"/>
    </source>
</evidence>
<dbReference type="InterPro" id="IPR036259">
    <property type="entry name" value="MFS_trans_sf"/>
</dbReference>
<evidence type="ECO:0000256" key="2">
    <source>
        <dbReference type="ARBA" id="ARBA00022448"/>
    </source>
</evidence>
<feature type="transmembrane region" description="Helical" evidence="9">
    <location>
        <begin position="115"/>
        <end position="137"/>
    </location>
</feature>
<dbReference type="eggNOG" id="COG0477">
    <property type="taxonomic scope" value="Bacteria"/>
</dbReference>
<feature type="transmembrane region" description="Helical" evidence="9">
    <location>
        <begin position="28"/>
        <end position="45"/>
    </location>
</feature>
<accession>E2Q8G4</accession>
<feature type="transmembrane region" description="Helical" evidence="9">
    <location>
        <begin position="57"/>
        <end position="84"/>
    </location>
</feature>
<evidence type="ECO:0000259" key="10">
    <source>
        <dbReference type="PROSITE" id="PS50850"/>
    </source>
</evidence>
<evidence type="ECO:0000313" key="11">
    <source>
        <dbReference type="EMBL" id="EFG05496.1"/>
    </source>
</evidence>
<feature type="transmembrane region" description="Helical" evidence="9">
    <location>
        <begin position="90"/>
        <end position="108"/>
    </location>
</feature>
<keyword evidence="6 9" id="KW-0472">Membrane</keyword>
<dbReference type="InterPro" id="IPR011701">
    <property type="entry name" value="MFS"/>
</dbReference>
<dbReference type="GO" id="GO:0005886">
    <property type="term" value="C:plasma membrane"/>
    <property type="evidence" value="ECO:0007669"/>
    <property type="project" value="UniProtKB-SubCell"/>
</dbReference>
<feature type="region of interest" description="Disordered" evidence="8">
    <location>
        <begin position="144"/>
        <end position="166"/>
    </location>
</feature>
<dbReference type="PANTHER" id="PTHR42718:SF46">
    <property type="entry name" value="BLR6921 PROTEIN"/>
    <property type="match status" value="1"/>
</dbReference>
<dbReference type="RefSeq" id="WP_003959504.1">
    <property type="nucleotide sequence ID" value="NZ_CM000913.1"/>
</dbReference>
<dbReference type="PROSITE" id="PS50850">
    <property type="entry name" value="MFS"/>
    <property type="match status" value="1"/>
</dbReference>
<dbReference type="GO" id="GO:0046677">
    <property type="term" value="P:response to antibiotic"/>
    <property type="evidence" value="ECO:0007669"/>
    <property type="project" value="UniProtKB-KW"/>
</dbReference>
<dbReference type="AlphaFoldDB" id="E2Q8G4"/>
<evidence type="ECO:0000256" key="6">
    <source>
        <dbReference type="ARBA" id="ARBA00023136"/>
    </source>
</evidence>
<evidence type="ECO:0000256" key="1">
    <source>
        <dbReference type="ARBA" id="ARBA00004651"/>
    </source>
</evidence>
<keyword evidence="5 9" id="KW-1133">Transmembrane helix</keyword>
<evidence type="ECO:0000256" key="5">
    <source>
        <dbReference type="ARBA" id="ARBA00022989"/>
    </source>
</evidence>
<protein>
    <submittedName>
        <fullName evidence="11">Putative transmembrane efflux protein</fullName>
    </submittedName>
</protein>
<dbReference type="SUPFAM" id="SSF103473">
    <property type="entry name" value="MFS general substrate transporter"/>
    <property type="match status" value="1"/>
</dbReference>
<keyword evidence="4 9" id="KW-0812">Transmembrane</keyword>
<keyword evidence="2" id="KW-0813">Transport</keyword>
<evidence type="ECO:0000256" key="8">
    <source>
        <dbReference type="SAM" id="MobiDB-lite"/>
    </source>
</evidence>
<evidence type="ECO:0000313" key="12">
    <source>
        <dbReference type="Proteomes" id="UP000002357"/>
    </source>
</evidence>
<gene>
    <name evidence="11" type="ORF">SCLAV_0420</name>
</gene>
<sequence length="166" mass="16968">MVVLDVTIVNIALPSAQASLGMTDTDHHWVITAYALAFGGLLLVGRRIRGPIGHRRSFVIGLVGFALAPAPGGAAGSTGTLFAARAGQGVFAPLLAPAALSLLLLTFTDGRERGTVFGVFAGGGAGGAALGVVVGAAHRVRRPTLVPLHQHPHDRNHPDRRPAPSA</sequence>
<keyword evidence="3" id="KW-1003">Cell membrane</keyword>
<dbReference type="GeneID" id="93732887"/>
<evidence type="ECO:0000256" key="3">
    <source>
        <dbReference type="ARBA" id="ARBA00022475"/>
    </source>
</evidence>
<keyword evidence="12" id="KW-1185">Reference proteome</keyword>
<dbReference type="InterPro" id="IPR020846">
    <property type="entry name" value="MFS_dom"/>
</dbReference>
<reference evidence="11 12" key="1">
    <citation type="journal article" date="2010" name="Genome Biol. Evol.">
        <title>The sequence of a 1.8-mb bacterial linear plasmid reveals a rich evolutionary reservoir of secondary metabolic pathways.</title>
        <authorList>
            <person name="Medema M.H."/>
            <person name="Trefzer A."/>
            <person name="Kovalchuk A."/>
            <person name="van den Berg M."/>
            <person name="Mueller U."/>
            <person name="Heijne W."/>
            <person name="Wu L."/>
            <person name="Alam M.T."/>
            <person name="Ronning C.M."/>
            <person name="Nierman W.C."/>
            <person name="Bovenberg R.A.L."/>
            <person name="Breitling R."/>
            <person name="Takano E."/>
        </authorList>
    </citation>
    <scope>NUCLEOTIDE SEQUENCE [LARGE SCALE GENOMIC DNA]</scope>
    <source>
        <strain evidence="12">ATCC 27064 / DSM 738 / JCM 4710 / NBRC 13307 / NCIMB 12785 / NRRL 3585 / VKM Ac-602</strain>
    </source>
</reference>